<reference evidence="3" key="1">
    <citation type="submission" date="2018-02" db="EMBL/GenBank/DDBJ databases">
        <title>Genome sequencing of Solimonas sp. HR-BB.</title>
        <authorList>
            <person name="Lee Y."/>
            <person name="Jeon C.O."/>
        </authorList>
    </citation>
    <scope>NUCLEOTIDE SEQUENCE [LARGE SCALE GENOMIC DNA]</scope>
    <source>
        <strain evidence="3">HR-U</strain>
    </source>
</reference>
<dbReference type="SUPFAM" id="SSF52218">
    <property type="entry name" value="Flavoproteins"/>
    <property type="match status" value="1"/>
</dbReference>
<dbReference type="PANTHER" id="PTHR30543">
    <property type="entry name" value="CHROMATE REDUCTASE"/>
    <property type="match status" value="1"/>
</dbReference>
<protein>
    <submittedName>
        <fullName evidence="2">Flavoprotein</fullName>
    </submittedName>
</protein>
<accession>A0A2S7IRE7</accession>
<proteinExistence type="predicted"/>
<dbReference type="GO" id="GO:0010181">
    <property type="term" value="F:FMN binding"/>
    <property type="evidence" value="ECO:0007669"/>
    <property type="project" value="TreeGrafter"/>
</dbReference>
<keyword evidence="3" id="KW-1185">Reference proteome</keyword>
<name>A0A2S7IRE7_9BACT</name>
<dbReference type="Pfam" id="PF03358">
    <property type="entry name" value="FMN_red"/>
    <property type="match status" value="1"/>
</dbReference>
<sequence>MEKPYQILAISGSLRAASTNTQILEKISQWVPDTVSWQIYEELAQIPPFDPDYTEYPVAVEQFRTHLLAADALVFCSPEYVFGVPGVLKNLLDWTSAFSSGEWHEKPTAVITASILGEKAHESLRLTLGILGARILENTSLLISHARTKMDKPETEADLKAVLNALLQELTEKPVLQ</sequence>
<feature type="domain" description="NADPH-dependent FMN reductase-like" evidence="1">
    <location>
        <begin position="6"/>
        <end position="146"/>
    </location>
</feature>
<dbReference type="Proteomes" id="UP000239590">
    <property type="component" value="Unassembled WGS sequence"/>
</dbReference>
<dbReference type="Gene3D" id="3.40.50.360">
    <property type="match status" value="1"/>
</dbReference>
<gene>
    <name evidence="2" type="ORF">C5O19_11915</name>
</gene>
<dbReference type="OrthoDB" id="9812295at2"/>
<organism evidence="2 3">
    <name type="scientific">Siphonobacter curvatus</name>
    <dbReference type="NCBI Taxonomy" id="2094562"/>
    <lineage>
        <taxon>Bacteria</taxon>
        <taxon>Pseudomonadati</taxon>
        <taxon>Bacteroidota</taxon>
        <taxon>Cytophagia</taxon>
        <taxon>Cytophagales</taxon>
        <taxon>Cytophagaceae</taxon>
        <taxon>Siphonobacter</taxon>
    </lineage>
</organism>
<dbReference type="PANTHER" id="PTHR30543:SF21">
    <property type="entry name" value="NAD(P)H-DEPENDENT FMN REDUCTASE LOT6"/>
    <property type="match status" value="1"/>
</dbReference>
<evidence type="ECO:0000313" key="3">
    <source>
        <dbReference type="Proteomes" id="UP000239590"/>
    </source>
</evidence>
<comment type="caution">
    <text evidence="2">The sequence shown here is derived from an EMBL/GenBank/DDBJ whole genome shotgun (WGS) entry which is preliminary data.</text>
</comment>
<evidence type="ECO:0000259" key="1">
    <source>
        <dbReference type="Pfam" id="PF03358"/>
    </source>
</evidence>
<dbReference type="RefSeq" id="WP_104712412.1">
    <property type="nucleotide sequence ID" value="NZ_PTRA01000001.1"/>
</dbReference>
<dbReference type="EMBL" id="PTRA01000001">
    <property type="protein sequence ID" value="PQA60287.1"/>
    <property type="molecule type" value="Genomic_DNA"/>
</dbReference>
<evidence type="ECO:0000313" key="2">
    <source>
        <dbReference type="EMBL" id="PQA60287.1"/>
    </source>
</evidence>
<dbReference type="InterPro" id="IPR050712">
    <property type="entry name" value="NAD(P)H-dep_reductase"/>
</dbReference>
<dbReference type="GO" id="GO:0016491">
    <property type="term" value="F:oxidoreductase activity"/>
    <property type="evidence" value="ECO:0007669"/>
    <property type="project" value="InterPro"/>
</dbReference>
<dbReference type="AlphaFoldDB" id="A0A2S7IRE7"/>
<dbReference type="GO" id="GO:0005829">
    <property type="term" value="C:cytosol"/>
    <property type="evidence" value="ECO:0007669"/>
    <property type="project" value="TreeGrafter"/>
</dbReference>
<dbReference type="InterPro" id="IPR029039">
    <property type="entry name" value="Flavoprotein-like_sf"/>
</dbReference>
<dbReference type="InterPro" id="IPR005025">
    <property type="entry name" value="FMN_Rdtase-like_dom"/>
</dbReference>